<dbReference type="EMBL" id="JARXIC010000032">
    <property type="protein sequence ID" value="MDQ8195786.1"/>
    <property type="molecule type" value="Genomic_DNA"/>
</dbReference>
<organism evidence="1 2">
    <name type="scientific">Thalassobacterium sedimentorum</name>
    <dbReference type="NCBI Taxonomy" id="3041258"/>
    <lineage>
        <taxon>Bacteria</taxon>
        <taxon>Pseudomonadati</taxon>
        <taxon>Verrucomicrobiota</taxon>
        <taxon>Opitutia</taxon>
        <taxon>Puniceicoccales</taxon>
        <taxon>Coraliomargaritaceae</taxon>
        <taxon>Thalassobacterium</taxon>
    </lineage>
</organism>
<gene>
    <name evidence="1" type="ORF">QEH59_15240</name>
</gene>
<evidence type="ECO:0000313" key="2">
    <source>
        <dbReference type="Proteomes" id="UP001243717"/>
    </source>
</evidence>
<keyword evidence="2" id="KW-1185">Reference proteome</keyword>
<sequence length="222" mass="25918">MNSSGYDQIIQTLAPERLGAYGTDSDQPQLILARYLLNMALCESLYSPLQMAEIALRNSIHRELSIHFDTDEWFLAPKSQTTWQARKVHEAQELLKSKAKPTTAGRIVAELSFGYWTSFFNKAHASSGIGHRLASKVFIHAPRRKRNLKKLDQRWKRIRDLRNRVFHHERILHWADLDQQHSEILEAIHWISPELAELSKTLDRYTQTRQAGLKPWIEQLNR</sequence>
<dbReference type="Proteomes" id="UP001243717">
    <property type="component" value="Unassembled WGS sequence"/>
</dbReference>
<comment type="caution">
    <text evidence="1">The sequence shown here is derived from an EMBL/GenBank/DDBJ whole genome shotgun (WGS) entry which is preliminary data.</text>
</comment>
<reference evidence="1 2" key="1">
    <citation type="submission" date="2023-04" db="EMBL/GenBank/DDBJ databases">
        <title>A novel bacteria isolated from coastal sediment.</title>
        <authorList>
            <person name="Liu X.-J."/>
            <person name="Du Z.-J."/>
        </authorList>
    </citation>
    <scope>NUCLEOTIDE SEQUENCE [LARGE SCALE GENOMIC DNA]</scope>
    <source>
        <strain evidence="1 2">SDUM461004</strain>
    </source>
</reference>
<proteinExistence type="predicted"/>
<dbReference type="RefSeq" id="WP_308986235.1">
    <property type="nucleotide sequence ID" value="NZ_JARXIC010000032.1"/>
</dbReference>
<evidence type="ECO:0000313" key="1">
    <source>
        <dbReference type="EMBL" id="MDQ8195786.1"/>
    </source>
</evidence>
<name>A0ABU1APV5_9BACT</name>
<protein>
    <submittedName>
        <fullName evidence="1">Abi family protein</fullName>
    </submittedName>
</protein>
<accession>A0ABU1APV5</accession>